<name>A0A371DRU9_9APHY</name>
<evidence type="ECO:0000256" key="1">
    <source>
        <dbReference type="ARBA" id="ARBA00008056"/>
    </source>
</evidence>
<keyword evidence="2 5" id="KW-0479">Metal-binding</keyword>
<protein>
    <submittedName>
        <fullName evidence="7">Clavaminate synthase-like protein</fullName>
    </submittedName>
</protein>
<evidence type="ECO:0000313" key="8">
    <source>
        <dbReference type="Proteomes" id="UP000256964"/>
    </source>
</evidence>
<dbReference type="InterPro" id="IPR026992">
    <property type="entry name" value="DIOX_N"/>
</dbReference>
<dbReference type="InterPro" id="IPR044861">
    <property type="entry name" value="IPNS-like_FE2OG_OXY"/>
</dbReference>
<evidence type="ECO:0000313" key="7">
    <source>
        <dbReference type="EMBL" id="RDX55245.1"/>
    </source>
</evidence>
<dbReference type="SUPFAM" id="SSF51197">
    <property type="entry name" value="Clavaminate synthase-like"/>
    <property type="match status" value="1"/>
</dbReference>
<evidence type="ECO:0000256" key="3">
    <source>
        <dbReference type="ARBA" id="ARBA00023002"/>
    </source>
</evidence>
<evidence type="ECO:0000259" key="6">
    <source>
        <dbReference type="PROSITE" id="PS51471"/>
    </source>
</evidence>
<dbReference type="Pfam" id="PF14226">
    <property type="entry name" value="DIOX_N"/>
    <property type="match status" value="1"/>
</dbReference>
<dbReference type="GO" id="GO:0046872">
    <property type="term" value="F:metal ion binding"/>
    <property type="evidence" value="ECO:0007669"/>
    <property type="project" value="UniProtKB-KW"/>
</dbReference>
<dbReference type="OrthoDB" id="288590at2759"/>
<dbReference type="Pfam" id="PF03171">
    <property type="entry name" value="2OG-FeII_Oxy"/>
    <property type="match status" value="1"/>
</dbReference>
<dbReference type="PANTHER" id="PTHR10209">
    <property type="entry name" value="OXIDOREDUCTASE, 2OG-FE II OXYGENASE FAMILY PROTEIN"/>
    <property type="match status" value="1"/>
</dbReference>
<keyword evidence="8" id="KW-1185">Reference proteome</keyword>
<dbReference type="InterPro" id="IPR005123">
    <property type="entry name" value="Oxoglu/Fe-dep_dioxygenase_dom"/>
</dbReference>
<dbReference type="PANTHER" id="PTHR10209:SF885">
    <property type="entry name" value="2OG-FE(II) OXYGENASE FAMILY, PUTATIVE (AFU_ORTHOLOGUE AFUA_2G00750)-RELATED"/>
    <property type="match status" value="1"/>
</dbReference>
<dbReference type="STRING" id="139420.A0A371DRU9"/>
<reference evidence="7 8" key="1">
    <citation type="journal article" date="2018" name="Biotechnol. Biofuels">
        <title>Integrative visual omics of the white-rot fungus Polyporus brumalis exposes the biotechnological potential of its oxidative enzymes for delignifying raw plant biomass.</title>
        <authorList>
            <person name="Miyauchi S."/>
            <person name="Rancon A."/>
            <person name="Drula E."/>
            <person name="Hage H."/>
            <person name="Chaduli D."/>
            <person name="Favel A."/>
            <person name="Grisel S."/>
            <person name="Henrissat B."/>
            <person name="Herpoel-Gimbert I."/>
            <person name="Ruiz-Duenas F.J."/>
            <person name="Chevret D."/>
            <person name="Hainaut M."/>
            <person name="Lin J."/>
            <person name="Wang M."/>
            <person name="Pangilinan J."/>
            <person name="Lipzen A."/>
            <person name="Lesage-Meessen L."/>
            <person name="Navarro D."/>
            <person name="Riley R."/>
            <person name="Grigoriev I.V."/>
            <person name="Zhou S."/>
            <person name="Raouche S."/>
            <person name="Rosso M.N."/>
        </authorList>
    </citation>
    <scope>NUCLEOTIDE SEQUENCE [LARGE SCALE GENOMIC DNA]</scope>
    <source>
        <strain evidence="7 8">BRFM 1820</strain>
    </source>
</reference>
<dbReference type="EMBL" id="KZ857383">
    <property type="protein sequence ID" value="RDX55245.1"/>
    <property type="molecule type" value="Genomic_DNA"/>
</dbReference>
<evidence type="ECO:0000256" key="4">
    <source>
        <dbReference type="ARBA" id="ARBA00023004"/>
    </source>
</evidence>
<dbReference type="AlphaFoldDB" id="A0A371DRU9"/>
<proteinExistence type="inferred from homology"/>
<accession>A0A371DRU9</accession>
<dbReference type="InterPro" id="IPR027443">
    <property type="entry name" value="IPNS-like_sf"/>
</dbReference>
<dbReference type="Gene3D" id="2.60.120.330">
    <property type="entry name" value="B-lactam Antibiotic, Isopenicillin N Synthase, Chain"/>
    <property type="match status" value="1"/>
</dbReference>
<feature type="domain" description="Fe2OG dioxygenase" evidence="6">
    <location>
        <begin position="186"/>
        <end position="291"/>
    </location>
</feature>
<keyword evidence="4 5" id="KW-0408">Iron</keyword>
<keyword evidence="3 5" id="KW-0560">Oxidoreductase</keyword>
<dbReference type="Proteomes" id="UP000256964">
    <property type="component" value="Unassembled WGS sequence"/>
</dbReference>
<organism evidence="7 8">
    <name type="scientific">Lentinus brumalis</name>
    <dbReference type="NCBI Taxonomy" id="2498619"/>
    <lineage>
        <taxon>Eukaryota</taxon>
        <taxon>Fungi</taxon>
        <taxon>Dikarya</taxon>
        <taxon>Basidiomycota</taxon>
        <taxon>Agaricomycotina</taxon>
        <taxon>Agaricomycetes</taxon>
        <taxon>Polyporales</taxon>
        <taxon>Polyporaceae</taxon>
        <taxon>Lentinus</taxon>
    </lineage>
</organism>
<dbReference type="GO" id="GO:0016491">
    <property type="term" value="F:oxidoreductase activity"/>
    <property type="evidence" value="ECO:0007669"/>
    <property type="project" value="UniProtKB-KW"/>
</dbReference>
<sequence length="373" mass="41767">MPESAPNSFSSIPILDYSLLSTPEGHAKFVEQLRHALIHVGFLYLANPPVSREDMDALIEHTPRLFDLPQEEKEKIRMANSPHFFGYSKLGAELTRGQTDQREQFDFGTLYDNQWKPGDPEYLKLWGPPQWPPEELIPGFKETYLRYLTQVEQLSYEFISLMAEAFELSEDALSPFFNGSTKPESGIMQHRSKIVKYPARKEGESDQGVGPHFDGGFLTFLVQASDHPGLQVQNLAGEWIDAPPIPGTFVVNLGKALETVTQGLARATSHRVLSPAPGSTPRYSIPFFQSIAQDVLIGDLVLDFKPEILKLKDSRGQVGATDSVNYTEYGQYPSGYVNLIGRVKSHPDVAEKHYPDMFKQFFPQGLPAQGSAY</sequence>
<dbReference type="PROSITE" id="PS51471">
    <property type="entry name" value="FE2OG_OXY"/>
    <property type="match status" value="1"/>
</dbReference>
<evidence type="ECO:0000256" key="5">
    <source>
        <dbReference type="RuleBase" id="RU003682"/>
    </source>
</evidence>
<gene>
    <name evidence="7" type="ORF">OH76DRAFT_1397647</name>
</gene>
<comment type="similarity">
    <text evidence="1 5">Belongs to the iron/ascorbate-dependent oxidoreductase family.</text>
</comment>
<evidence type="ECO:0000256" key="2">
    <source>
        <dbReference type="ARBA" id="ARBA00022723"/>
    </source>
</evidence>